<evidence type="ECO:0008006" key="3">
    <source>
        <dbReference type="Google" id="ProtNLM"/>
    </source>
</evidence>
<sequence>MTGNDQMQELCNFMGMLFLTMARPSDLAKAEFDHFDSDKLIWQKHNTEGIKLSRSLYECQWAPKSPRMWACNFPYLTGEGAR</sequence>
<comment type="caution">
    <text evidence="1">The sequence shown here is derived from an EMBL/GenBank/DDBJ whole genome shotgun (WGS) entry which is preliminary data.</text>
</comment>
<dbReference type="EMBL" id="JAVIIS010000053">
    <property type="protein sequence ID" value="MDX8443072.1"/>
    <property type="molecule type" value="Genomic_DNA"/>
</dbReference>
<organism evidence="1 2">
    <name type="scientific">Mesorhizobium australafricanum</name>
    <dbReference type="NCBI Taxonomy" id="3072311"/>
    <lineage>
        <taxon>Bacteria</taxon>
        <taxon>Pseudomonadati</taxon>
        <taxon>Pseudomonadota</taxon>
        <taxon>Alphaproteobacteria</taxon>
        <taxon>Hyphomicrobiales</taxon>
        <taxon>Phyllobacteriaceae</taxon>
        <taxon>Mesorhizobium</taxon>
    </lineage>
</organism>
<gene>
    <name evidence="1" type="ORF">RFM51_26215</name>
</gene>
<name>A0ABU4X422_9HYPH</name>
<evidence type="ECO:0000313" key="1">
    <source>
        <dbReference type="EMBL" id="MDX8443072.1"/>
    </source>
</evidence>
<proteinExistence type="predicted"/>
<reference evidence="1 2" key="1">
    <citation type="submission" date="2023-08" db="EMBL/GenBank/DDBJ databases">
        <title>Implementing the SeqCode for naming new Mesorhizobium species isolated from Vachellia karroo root nodules.</title>
        <authorList>
            <person name="Van Lill M."/>
        </authorList>
    </citation>
    <scope>NUCLEOTIDE SEQUENCE [LARGE SCALE GENOMIC DNA]</scope>
    <source>
        <strain evidence="1 2">VK3E</strain>
    </source>
</reference>
<accession>A0ABU4X422</accession>
<keyword evidence="2" id="KW-1185">Reference proteome</keyword>
<dbReference type="RefSeq" id="WP_320217069.1">
    <property type="nucleotide sequence ID" value="NZ_JAVIIS010000053.1"/>
</dbReference>
<evidence type="ECO:0000313" key="2">
    <source>
        <dbReference type="Proteomes" id="UP001272097"/>
    </source>
</evidence>
<dbReference type="Proteomes" id="UP001272097">
    <property type="component" value="Unassembled WGS sequence"/>
</dbReference>
<protein>
    <recommendedName>
        <fullName evidence="3">Integrase</fullName>
    </recommendedName>
</protein>